<evidence type="ECO:0000256" key="1">
    <source>
        <dbReference type="ARBA" id="ARBA00022679"/>
    </source>
</evidence>
<dbReference type="SUPFAM" id="SSF53756">
    <property type="entry name" value="UDP-Glycosyltransferase/glycogen phosphorylase"/>
    <property type="match status" value="1"/>
</dbReference>
<dbReference type="GO" id="GO:0016757">
    <property type="term" value="F:glycosyltransferase activity"/>
    <property type="evidence" value="ECO:0007669"/>
    <property type="project" value="InterPro"/>
</dbReference>
<evidence type="ECO:0000313" key="4">
    <source>
        <dbReference type="EMBL" id="ASK69865.1"/>
    </source>
</evidence>
<dbReference type="GO" id="GO:0009103">
    <property type="term" value="P:lipopolysaccharide biosynthetic process"/>
    <property type="evidence" value="ECO:0007669"/>
    <property type="project" value="TreeGrafter"/>
</dbReference>
<dbReference type="AlphaFoldDB" id="A0A220UP26"/>
<organism evidence="4 5">
    <name type="scientific">Shewanella bicestrii</name>
    <dbReference type="NCBI Taxonomy" id="2018305"/>
    <lineage>
        <taxon>Bacteria</taxon>
        <taxon>Pseudomonadati</taxon>
        <taxon>Pseudomonadota</taxon>
        <taxon>Gammaproteobacteria</taxon>
        <taxon>Alteromonadales</taxon>
        <taxon>Shewanellaceae</taxon>
        <taxon>Shewanella</taxon>
    </lineage>
</organism>
<name>A0A220UP26_9GAMM</name>
<gene>
    <name evidence="4" type="ORF">CF168_13940</name>
</gene>
<dbReference type="EMBL" id="CP022358">
    <property type="protein sequence ID" value="ASK69865.1"/>
    <property type="molecule type" value="Genomic_DNA"/>
</dbReference>
<proteinExistence type="predicted"/>
<feature type="domain" description="Glycosyl transferase family 1" evidence="2">
    <location>
        <begin position="184"/>
        <end position="330"/>
    </location>
</feature>
<accession>A0A220UP26</accession>
<evidence type="ECO:0000313" key="5">
    <source>
        <dbReference type="Proteomes" id="UP000198367"/>
    </source>
</evidence>
<dbReference type="Proteomes" id="UP000198367">
    <property type="component" value="Chromosome"/>
</dbReference>
<protein>
    <recommendedName>
        <fullName evidence="6">Glycosyl transferase family 1</fullName>
    </recommendedName>
</protein>
<reference evidence="4 5" key="1">
    <citation type="submission" date="2017-07" db="EMBL/GenBank/DDBJ databases">
        <title>Phenotypical and genomic characterization of a clinical isolate of Shewanella bicestrii sp. nov. producing an extended-spectrum beta-lactamase and a new oxacillinase variant.</title>
        <authorList>
            <person name="Jousset A.B."/>
            <person name="Bonnin R.A."/>
            <person name="Girlich D."/>
            <person name="Dabos L."/>
            <person name="Potron A."/>
            <person name="Dortet L."/>
            <person name="Glaser P."/>
            <person name="Naas T."/>
        </authorList>
    </citation>
    <scope>NUCLEOTIDE SEQUENCE [LARGE SCALE GENOMIC DNA]</scope>
    <source>
        <strain evidence="4 5">JAB-1</strain>
    </source>
</reference>
<feature type="domain" description="Glycosyltransferase subfamily 4-like N-terminal" evidence="3">
    <location>
        <begin position="16"/>
        <end position="167"/>
    </location>
</feature>
<evidence type="ECO:0008006" key="6">
    <source>
        <dbReference type="Google" id="ProtNLM"/>
    </source>
</evidence>
<evidence type="ECO:0000259" key="2">
    <source>
        <dbReference type="Pfam" id="PF00534"/>
    </source>
</evidence>
<dbReference type="InterPro" id="IPR001296">
    <property type="entry name" value="Glyco_trans_1"/>
</dbReference>
<dbReference type="CDD" id="cd03809">
    <property type="entry name" value="GT4_MtfB-like"/>
    <property type="match status" value="1"/>
</dbReference>
<dbReference type="RefSeq" id="WP_089068165.1">
    <property type="nucleotide sequence ID" value="NZ_CP022358.1"/>
</dbReference>
<keyword evidence="1" id="KW-0808">Transferase</keyword>
<dbReference type="Pfam" id="PF00534">
    <property type="entry name" value="Glycos_transf_1"/>
    <property type="match status" value="1"/>
</dbReference>
<dbReference type="Gene3D" id="3.40.50.2000">
    <property type="entry name" value="Glycogen Phosphorylase B"/>
    <property type="match status" value="2"/>
</dbReference>
<dbReference type="KEGG" id="sbj:CF168_13940"/>
<dbReference type="Pfam" id="PF13439">
    <property type="entry name" value="Glyco_transf_4"/>
    <property type="match status" value="1"/>
</dbReference>
<dbReference type="InterPro" id="IPR028098">
    <property type="entry name" value="Glyco_trans_4-like_N"/>
</dbReference>
<evidence type="ECO:0000259" key="3">
    <source>
        <dbReference type="Pfam" id="PF13439"/>
    </source>
</evidence>
<sequence length="363" mass="40367">MLIGVDASALVKNRTGVGNYIYAILIELVKQTQHEFYLYSNQAIFFPALKNVHVKVSVPYRKGPLWQNTQLRSMLIKDGVDVFWGGNGYLPIGLPKYMGKVLTIHDLVYRQAGSTMPWVSRWSRRFFQPLSVRLADKIVAVSQATASEMVQFYQRSPDKVIHPQIDPVYRLVPMAEQVSVSKKYNLNRQFLLVLGTLEPRKNLVNLVTAWLQLHEEGFDLPLLAIAGGKGWLDGALPKLVSIGESLGIIKKLGFVAQEDMRGLYSCASTFILPSLYEGFGMPVLEAQLCGTPVMISDIPSLREASGGVACFFEPSIEGIKHAVRAYLSNSLPLSCRLPSTVSNDPHIASISMLDLFSESFERS</sequence>
<dbReference type="PANTHER" id="PTHR46401:SF2">
    <property type="entry name" value="GLYCOSYLTRANSFERASE WBBK-RELATED"/>
    <property type="match status" value="1"/>
</dbReference>
<dbReference type="PANTHER" id="PTHR46401">
    <property type="entry name" value="GLYCOSYLTRANSFERASE WBBK-RELATED"/>
    <property type="match status" value="1"/>
</dbReference>
<keyword evidence="5" id="KW-1185">Reference proteome</keyword>